<keyword evidence="13" id="KW-0032">Aminotransferase</keyword>
<dbReference type="InterPro" id="IPR036038">
    <property type="entry name" value="Aminotransferase-like"/>
</dbReference>
<evidence type="ECO:0000256" key="10">
    <source>
        <dbReference type="ARBA" id="ARBA00080135"/>
    </source>
</evidence>
<dbReference type="AlphaFoldDB" id="A0A222P294"/>
<evidence type="ECO:0000256" key="8">
    <source>
        <dbReference type="ARBA" id="ARBA00054027"/>
    </source>
</evidence>
<dbReference type="GO" id="GO:0008652">
    <property type="term" value="P:amino acid biosynthetic process"/>
    <property type="evidence" value="ECO:0007669"/>
    <property type="project" value="UniProtKB-ARBA"/>
</dbReference>
<dbReference type="EMBL" id="CP016397">
    <property type="protein sequence ID" value="ASQ45885.1"/>
    <property type="molecule type" value="Genomic_DNA"/>
</dbReference>
<dbReference type="InterPro" id="IPR018300">
    <property type="entry name" value="Aminotrans_IV_CS"/>
</dbReference>
<evidence type="ECO:0000256" key="7">
    <source>
        <dbReference type="ARBA" id="ARBA00049529"/>
    </source>
</evidence>
<dbReference type="FunFam" id="3.20.10.10:FF:000002">
    <property type="entry name" value="D-alanine aminotransferase"/>
    <property type="match status" value="1"/>
</dbReference>
<keyword evidence="14" id="KW-1185">Reference proteome</keyword>
<comment type="pathway">
    <text evidence="5">Cofactor biosynthesis; tetrahydrofolate biosynthesis; 4-aminobenzoate from chorismate: step 2/2.</text>
</comment>
<evidence type="ECO:0000256" key="6">
    <source>
        <dbReference type="ARBA" id="ARBA00035676"/>
    </source>
</evidence>
<dbReference type="Pfam" id="PF01063">
    <property type="entry name" value="Aminotran_4"/>
    <property type="match status" value="1"/>
</dbReference>
<dbReference type="GO" id="GO:0008696">
    <property type="term" value="F:4-amino-4-deoxychorismate lyase activity"/>
    <property type="evidence" value="ECO:0007669"/>
    <property type="project" value="UniProtKB-EC"/>
</dbReference>
<protein>
    <recommendedName>
        <fullName evidence="9">Aminodeoxychorismate lyase</fullName>
        <ecNumber evidence="6">4.1.3.38</ecNumber>
    </recommendedName>
    <alternativeName>
        <fullName evidence="10">4-amino-4-deoxychorismate lyase</fullName>
    </alternativeName>
</protein>
<proteinExistence type="inferred from homology"/>
<accession>A0A222P294</accession>
<dbReference type="PANTHER" id="PTHR42743:SF10">
    <property type="entry name" value="D-ALANINE AMINOTRANSFERASE"/>
    <property type="match status" value="1"/>
</dbReference>
<comment type="cofactor">
    <cofactor evidence="1 12">
        <name>pyridoxal 5'-phosphate</name>
        <dbReference type="ChEBI" id="CHEBI:597326"/>
    </cofactor>
</comment>
<evidence type="ECO:0000313" key="13">
    <source>
        <dbReference type="EMBL" id="ASQ45885.1"/>
    </source>
</evidence>
<dbReference type="GO" id="GO:0008483">
    <property type="term" value="F:transaminase activity"/>
    <property type="evidence" value="ECO:0007669"/>
    <property type="project" value="UniProtKB-KW"/>
</dbReference>
<dbReference type="SUPFAM" id="SSF56752">
    <property type="entry name" value="D-aminoacid aminotransferase-like PLP-dependent enzymes"/>
    <property type="match status" value="1"/>
</dbReference>
<dbReference type="GO" id="GO:0046656">
    <property type="term" value="P:folic acid biosynthetic process"/>
    <property type="evidence" value="ECO:0007669"/>
    <property type="project" value="UniProtKB-KW"/>
</dbReference>
<evidence type="ECO:0000313" key="14">
    <source>
        <dbReference type="Proteomes" id="UP000201728"/>
    </source>
</evidence>
<dbReference type="KEGG" id="lcd:clem_06650"/>
<dbReference type="CDD" id="cd01558">
    <property type="entry name" value="D-AAT_like"/>
    <property type="match status" value="1"/>
</dbReference>
<evidence type="ECO:0000256" key="2">
    <source>
        <dbReference type="ARBA" id="ARBA00009320"/>
    </source>
</evidence>
<dbReference type="PANTHER" id="PTHR42743">
    <property type="entry name" value="AMINO-ACID AMINOTRANSFERASE"/>
    <property type="match status" value="1"/>
</dbReference>
<dbReference type="InterPro" id="IPR043132">
    <property type="entry name" value="BCAT-like_C"/>
</dbReference>
<sequence length="279" mass="31464">MSGIVYLNGEYVKAGQAKISVFDRGFLFGDAVYEVIPVYNSRPFFAERHLERLEASLTHARIVKPELDWLSIFHHLIQQNGGGDLQIYVQITRGDQGVRKHDIPANLKPTVVMFTLHTPYTSDEIKRKGLHVHLTEDTRWLRCDIKTTSLLANILLNDNAVSRGASTAILSRDGLLTEGSASNVFLVNKDIIYTPPLNHLCLPGITRQITIELIQSLLWTLREENIPAEALFEAQEVWITSTTKEIYPVTCIDNVLIGNGVAGPYWEQINAKYQQLILK</sequence>
<keyword evidence="13" id="KW-0808">Transferase</keyword>
<comment type="catalytic activity">
    <reaction evidence="7">
        <text>4-amino-4-deoxychorismate = 4-aminobenzoate + pyruvate + H(+)</text>
        <dbReference type="Rhea" id="RHEA:16201"/>
        <dbReference type="ChEBI" id="CHEBI:15361"/>
        <dbReference type="ChEBI" id="CHEBI:15378"/>
        <dbReference type="ChEBI" id="CHEBI:17836"/>
        <dbReference type="ChEBI" id="CHEBI:58406"/>
        <dbReference type="EC" id="4.1.3.38"/>
    </reaction>
</comment>
<dbReference type="InterPro" id="IPR001544">
    <property type="entry name" value="Aminotrans_IV"/>
</dbReference>
<evidence type="ECO:0000256" key="9">
    <source>
        <dbReference type="ARBA" id="ARBA00069174"/>
    </source>
</evidence>
<evidence type="ECO:0000256" key="12">
    <source>
        <dbReference type="RuleBase" id="RU004516"/>
    </source>
</evidence>
<dbReference type="InterPro" id="IPR050571">
    <property type="entry name" value="Class-IV_PLP-Dep_Aminotrnsfr"/>
</dbReference>
<comment type="function">
    <text evidence="8">Involved in the biosynthesis of p-aminobenzoate (PABA), a precursor of tetrahydrofolate. Converts 4-amino-4-deoxychorismate into 4-aminobenzoate (PABA) and pyruvate.</text>
</comment>
<organism evidence="13 14">
    <name type="scientific">Legionella clemsonensis</name>
    <dbReference type="NCBI Taxonomy" id="1867846"/>
    <lineage>
        <taxon>Bacteria</taxon>
        <taxon>Pseudomonadati</taxon>
        <taxon>Pseudomonadota</taxon>
        <taxon>Gammaproteobacteria</taxon>
        <taxon>Legionellales</taxon>
        <taxon>Legionellaceae</taxon>
        <taxon>Legionella</taxon>
    </lineage>
</organism>
<gene>
    <name evidence="13" type="primary">dat</name>
    <name evidence="13" type="ORF">clem_06650</name>
</gene>
<dbReference type="EC" id="4.1.3.38" evidence="6"/>
<dbReference type="OrthoDB" id="21319at2"/>
<keyword evidence="3 12" id="KW-0663">Pyridoxal phosphate</keyword>
<dbReference type="GO" id="GO:0005829">
    <property type="term" value="C:cytosol"/>
    <property type="evidence" value="ECO:0007669"/>
    <property type="project" value="TreeGrafter"/>
</dbReference>
<evidence type="ECO:0000256" key="5">
    <source>
        <dbReference type="ARBA" id="ARBA00035633"/>
    </source>
</evidence>
<dbReference type="InterPro" id="IPR043131">
    <property type="entry name" value="BCAT-like_N"/>
</dbReference>
<dbReference type="Gene3D" id="3.30.470.10">
    <property type="match status" value="1"/>
</dbReference>
<evidence type="ECO:0000256" key="1">
    <source>
        <dbReference type="ARBA" id="ARBA00001933"/>
    </source>
</evidence>
<dbReference type="RefSeq" id="WP_094090897.1">
    <property type="nucleotide sequence ID" value="NZ_CP016397.1"/>
</dbReference>
<keyword evidence="4" id="KW-0289">Folate biosynthesis</keyword>
<evidence type="ECO:0000256" key="4">
    <source>
        <dbReference type="ARBA" id="ARBA00022909"/>
    </source>
</evidence>
<dbReference type="PROSITE" id="PS00770">
    <property type="entry name" value="AA_TRANSFER_CLASS_4"/>
    <property type="match status" value="1"/>
</dbReference>
<dbReference type="Gene3D" id="3.20.10.10">
    <property type="entry name" value="D-amino Acid Aminotransferase, subunit A, domain 2"/>
    <property type="match status" value="1"/>
</dbReference>
<name>A0A222P294_9GAMM</name>
<evidence type="ECO:0000256" key="11">
    <source>
        <dbReference type="RuleBase" id="RU004106"/>
    </source>
</evidence>
<comment type="similarity">
    <text evidence="2 11">Belongs to the class-IV pyridoxal-phosphate-dependent aminotransferase family.</text>
</comment>
<dbReference type="Proteomes" id="UP000201728">
    <property type="component" value="Chromosome"/>
</dbReference>
<evidence type="ECO:0000256" key="3">
    <source>
        <dbReference type="ARBA" id="ARBA00022898"/>
    </source>
</evidence>
<reference evidence="14" key="1">
    <citation type="submission" date="2016-07" db="EMBL/GenBank/DDBJ databases">
        <authorList>
            <person name="Florea S."/>
            <person name="Webb J.S."/>
            <person name="Jaromczyk J."/>
            <person name="Schardl C.L."/>
        </authorList>
    </citation>
    <scope>NUCLEOTIDE SEQUENCE [LARGE SCALE GENOMIC DNA]</scope>
    <source>
        <strain evidence="14">CDC-D5610</strain>
    </source>
</reference>